<sequence>MTTPIKKPHSSARPPVDALQYERLALAAFHLCDRQSQQLQHLITLATSMFRSPAVTVEERRDQRNLLELMIQIGEDYQRINGCDHELFTVLALDAKGLPNRRLTPTDAAALLADAACGANEKLAAASAAATKH</sequence>
<gene>
    <name evidence="1" type="ORF">BJG93_23680</name>
</gene>
<dbReference type="EMBL" id="CP017562">
    <property type="protein sequence ID" value="APA88371.1"/>
    <property type="molecule type" value="Genomic_DNA"/>
</dbReference>
<dbReference type="Proteomes" id="UP000179860">
    <property type="component" value="Chromosome 2"/>
</dbReference>
<dbReference type="OrthoDB" id="9097382at2"/>
<dbReference type="RefSeq" id="WP_051374271.1">
    <property type="nucleotide sequence ID" value="NZ_CP017562.2"/>
</dbReference>
<dbReference type="KEGG" id="pspw:BJG93_23680"/>
<protein>
    <submittedName>
        <fullName evidence="1">Uncharacterized protein</fullName>
    </submittedName>
</protein>
<keyword evidence="2" id="KW-1185">Reference proteome</keyword>
<reference evidence="1" key="1">
    <citation type="submission" date="2016-09" db="EMBL/GenBank/DDBJ databases">
        <title>The Complete Genome of Burkholderia sprentiae wsm5005.</title>
        <authorList>
            <person name="De Meyer S."/>
            <person name="Wang P."/>
            <person name="Terpolilli J."/>
        </authorList>
    </citation>
    <scope>NUCLEOTIDE SEQUENCE [LARGE SCALE GENOMIC DNA]</scope>
    <source>
        <strain evidence="1">WSM5005</strain>
    </source>
</reference>
<evidence type="ECO:0000313" key="1">
    <source>
        <dbReference type="EMBL" id="APA88371.1"/>
    </source>
</evidence>
<organism evidence="1 2">
    <name type="scientific">Paraburkholderia sprentiae WSM5005</name>
    <dbReference type="NCBI Taxonomy" id="754502"/>
    <lineage>
        <taxon>Bacteria</taxon>
        <taxon>Pseudomonadati</taxon>
        <taxon>Pseudomonadota</taxon>
        <taxon>Betaproteobacteria</taxon>
        <taxon>Burkholderiales</taxon>
        <taxon>Burkholderiaceae</taxon>
        <taxon>Paraburkholderia</taxon>
    </lineage>
</organism>
<reference evidence="1" key="2">
    <citation type="submission" date="2021-06" db="EMBL/GenBank/DDBJ databases">
        <authorList>
            <person name="Rogers T.H."/>
            <person name="Ramsay J.P."/>
            <person name="Wang P."/>
            <person name="Terpolilli J."/>
        </authorList>
    </citation>
    <scope>NUCLEOTIDE SEQUENCE</scope>
    <source>
        <strain evidence="1">WSM5005</strain>
    </source>
</reference>
<proteinExistence type="predicted"/>
<dbReference type="AlphaFoldDB" id="A0A1I9YQB3"/>
<evidence type="ECO:0000313" key="2">
    <source>
        <dbReference type="Proteomes" id="UP000179860"/>
    </source>
</evidence>
<name>A0A1I9YQB3_9BURK</name>
<accession>A0A1I9YQB3</accession>